<dbReference type="Proteomes" id="UP000736787">
    <property type="component" value="Unassembled WGS sequence"/>
</dbReference>
<evidence type="ECO:0000313" key="4">
    <source>
        <dbReference type="Proteomes" id="UP000251314"/>
    </source>
</evidence>
<name>A0A329RBP5_9STRA</name>
<dbReference type="STRING" id="29920.A0A329RBP5"/>
<feature type="domain" description="PiggyBac transposable element-derived protein" evidence="1">
    <location>
        <begin position="104"/>
        <end position="201"/>
    </location>
</feature>
<proteinExistence type="predicted"/>
<dbReference type="VEuPathDB" id="FungiDB:PC110_g21461"/>
<protein>
    <recommendedName>
        <fullName evidence="1">PiggyBac transposable element-derived protein domain-containing protein</fullName>
    </recommendedName>
</protein>
<sequence>MDQNTLRTMAWTPASFDFDPDARAFPSMRDQAARPSTDTRAKKDPVKVAVLLYADVPVEIHHARDEQIQEANVDQKARQEHARLTREGCLAPGQTLRDFRRRLRVELDYVPREVLCVMGLLVAHMLHPTRTFSDHWAMTDDGGLCAGNFGQFMSRNRCTAILRDLYFCNNDTTNKRDKLWKLRAIVDVLLERFLAAWTVPNVSLLMKVYFQRRPIATVGVCLCRTSHTATDQDVHDVRRSIGLLSQVRAAFVFF</sequence>
<evidence type="ECO:0000259" key="1">
    <source>
        <dbReference type="Pfam" id="PF13843"/>
    </source>
</evidence>
<reference evidence="3 4" key="1">
    <citation type="submission" date="2018-01" db="EMBL/GenBank/DDBJ databases">
        <title>Draft genome of the strawberry crown rot pathogen Phytophthora cactorum.</title>
        <authorList>
            <person name="Armitage A.D."/>
            <person name="Lysoe E."/>
            <person name="Nellist C.F."/>
            <person name="Harrison R.J."/>
            <person name="Brurberg M.B."/>
        </authorList>
    </citation>
    <scope>NUCLEOTIDE SEQUENCE [LARGE SCALE GENOMIC DNA]</scope>
    <source>
        <strain evidence="3 4">10300</strain>
    </source>
</reference>
<evidence type="ECO:0000313" key="3">
    <source>
        <dbReference type="EMBL" id="RAW22097.1"/>
    </source>
</evidence>
<gene>
    <name evidence="3" type="ORF">PC110_g21461</name>
    <name evidence="2" type="ORF">PC117_g20293</name>
</gene>
<accession>A0A329RBP5</accession>
<dbReference type="EMBL" id="MJFZ01001430">
    <property type="protein sequence ID" value="RAW22097.1"/>
    <property type="molecule type" value="Genomic_DNA"/>
</dbReference>
<dbReference type="OrthoDB" id="122438at2759"/>
<organism evidence="3 4">
    <name type="scientific">Phytophthora cactorum</name>
    <dbReference type="NCBI Taxonomy" id="29920"/>
    <lineage>
        <taxon>Eukaryota</taxon>
        <taxon>Sar</taxon>
        <taxon>Stramenopiles</taxon>
        <taxon>Oomycota</taxon>
        <taxon>Peronosporomycetes</taxon>
        <taxon>Peronosporales</taxon>
        <taxon>Peronosporaceae</taxon>
        <taxon>Phytophthora</taxon>
    </lineage>
</organism>
<dbReference type="EMBL" id="RCMK01000935">
    <property type="protein sequence ID" value="KAG2907122.1"/>
    <property type="molecule type" value="Genomic_DNA"/>
</dbReference>
<reference evidence="2" key="2">
    <citation type="submission" date="2018-10" db="EMBL/GenBank/DDBJ databases">
        <title>Effector identification in a new, highly contiguous assembly of the strawberry crown rot pathogen Phytophthora cactorum.</title>
        <authorList>
            <person name="Armitage A.D."/>
            <person name="Nellist C.F."/>
            <person name="Bates H."/>
            <person name="Vickerstaff R.J."/>
            <person name="Harrison R.J."/>
        </authorList>
    </citation>
    <scope>NUCLEOTIDE SEQUENCE</scope>
    <source>
        <strain evidence="2">4040</strain>
    </source>
</reference>
<dbReference type="PANTHER" id="PTHR46599:SF3">
    <property type="entry name" value="PIGGYBAC TRANSPOSABLE ELEMENT-DERIVED PROTEIN 4"/>
    <property type="match status" value="1"/>
</dbReference>
<keyword evidence="4" id="KW-1185">Reference proteome</keyword>
<dbReference type="Pfam" id="PF13843">
    <property type="entry name" value="DDE_Tnp_1_7"/>
    <property type="match status" value="1"/>
</dbReference>
<evidence type="ECO:0000313" key="2">
    <source>
        <dbReference type="EMBL" id="KAG2907122.1"/>
    </source>
</evidence>
<dbReference type="PANTHER" id="PTHR46599">
    <property type="entry name" value="PIGGYBAC TRANSPOSABLE ELEMENT-DERIVED PROTEIN 4"/>
    <property type="match status" value="1"/>
</dbReference>
<dbReference type="InterPro" id="IPR029526">
    <property type="entry name" value="PGBD"/>
</dbReference>
<comment type="caution">
    <text evidence="3">The sequence shown here is derived from an EMBL/GenBank/DDBJ whole genome shotgun (WGS) entry which is preliminary data.</text>
</comment>
<dbReference type="Proteomes" id="UP000251314">
    <property type="component" value="Unassembled WGS sequence"/>
</dbReference>
<dbReference type="AlphaFoldDB" id="A0A329RBP5"/>